<feature type="signal peptide" evidence="3">
    <location>
        <begin position="1"/>
        <end position="23"/>
    </location>
</feature>
<dbReference type="PANTHER" id="PTHR11339:SF373">
    <property type="entry name" value="VWFD DOMAIN-CONTAINING PROTEIN"/>
    <property type="match status" value="1"/>
</dbReference>
<reference evidence="6" key="1">
    <citation type="journal article" date="2023" name="Front. Mar. Sci.">
        <title>A new Merluccius polli reference genome to investigate the effects of global change in West African waters.</title>
        <authorList>
            <person name="Mateo J.L."/>
            <person name="Blanco-Fernandez C."/>
            <person name="Garcia-Vazquez E."/>
            <person name="Machado-Schiaffino G."/>
        </authorList>
    </citation>
    <scope>NUCLEOTIDE SEQUENCE</scope>
    <source>
        <strain evidence="6">C29</strain>
        <tissue evidence="6">Fin</tissue>
    </source>
</reference>
<sequence>MQGGFQTHLLVTLSLLLLTQVHAKVPCGNSSLTLPSWRTDSEYLAQCVLNSDSGPLCDWTMARSASGDVSLTYLESNALTLEGEACLGFWYQTAPTASEGSGLKVLLKDNTQGLVQIWTSPAQHDGGAWRHVSLPLAVTEASIQVVFEAAQEGHVSFDHIGIRNGQCGRQCEPNTDLWTDESTRCVCLGGQQLSCSSPLCPGGQTSDWPSESSTRVVATRGTCTVHTDPQCSTFDGALFRFMAPCTYTLARTCSPTGGLPMFSVEVVNKQSGNNASASAVQRVNVEVNNIRLSLFRRETQRVMVNHLKLFSEVLEVVKKISAILKLIRFQNTILHESCRHGLNSYRP</sequence>
<evidence type="ECO:0000259" key="4">
    <source>
        <dbReference type="PROSITE" id="PS50060"/>
    </source>
</evidence>
<dbReference type="Pfam" id="PF00094">
    <property type="entry name" value="VWD"/>
    <property type="match status" value="1"/>
</dbReference>
<dbReference type="EMBL" id="JAOPHQ010004965">
    <property type="protein sequence ID" value="KAK0137140.1"/>
    <property type="molecule type" value="Genomic_DNA"/>
</dbReference>
<dbReference type="PANTHER" id="PTHR11339">
    <property type="entry name" value="EXTRACELLULAR MATRIX GLYCOPROTEIN RELATED"/>
    <property type="match status" value="1"/>
</dbReference>
<dbReference type="Pfam" id="PF00629">
    <property type="entry name" value="MAM"/>
    <property type="match status" value="1"/>
</dbReference>
<dbReference type="PROSITE" id="PS51233">
    <property type="entry name" value="VWFD"/>
    <property type="match status" value="1"/>
</dbReference>
<evidence type="ECO:0000256" key="3">
    <source>
        <dbReference type="SAM" id="SignalP"/>
    </source>
</evidence>
<dbReference type="InterPro" id="IPR001846">
    <property type="entry name" value="VWF_type-D"/>
</dbReference>
<gene>
    <name evidence="6" type="primary">Tecta_1</name>
    <name evidence="6" type="ORF">N1851_026670</name>
</gene>
<evidence type="ECO:0000256" key="2">
    <source>
        <dbReference type="ARBA" id="ARBA00023180"/>
    </source>
</evidence>
<dbReference type="InterPro" id="IPR000998">
    <property type="entry name" value="MAM_dom"/>
</dbReference>
<dbReference type="GO" id="GO:0016020">
    <property type="term" value="C:membrane"/>
    <property type="evidence" value="ECO:0007669"/>
    <property type="project" value="InterPro"/>
</dbReference>
<evidence type="ECO:0000313" key="7">
    <source>
        <dbReference type="Proteomes" id="UP001174136"/>
    </source>
</evidence>
<feature type="domain" description="MAM" evidence="4">
    <location>
        <begin position="86"/>
        <end position="169"/>
    </location>
</feature>
<keyword evidence="2" id="KW-0325">Glycoprotein</keyword>
<dbReference type="SUPFAM" id="SSF49899">
    <property type="entry name" value="Concanavalin A-like lectins/glucanases"/>
    <property type="match status" value="1"/>
</dbReference>
<dbReference type="GO" id="GO:0005615">
    <property type="term" value="C:extracellular space"/>
    <property type="evidence" value="ECO:0007669"/>
    <property type="project" value="TreeGrafter"/>
</dbReference>
<feature type="domain" description="VWFD" evidence="5">
    <location>
        <begin position="221"/>
        <end position="347"/>
    </location>
</feature>
<evidence type="ECO:0000313" key="6">
    <source>
        <dbReference type="EMBL" id="KAK0137140.1"/>
    </source>
</evidence>
<comment type="caution">
    <text evidence="6">The sequence shown here is derived from an EMBL/GenBank/DDBJ whole genome shotgun (WGS) entry which is preliminary data.</text>
</comment>
<protein>
    <submittedName>
        <fullName evidence="6">Alpha-tectorin</fullName>
    </submittedName>
</protein>
<evidence type="ECO:0000256" key="1">
    <source>
        <dbReference type="ARBA" id="ARBA00023157"/>
    </source>
</evidence>
<dbReference type="PROSITE" id="PS50060">
    <property type="entry name" value="MAM_2"/>
    <property type="match status" value="1"/>
</dbReference>
<feature type="chain" id="PRO_5041406172" evidence="3">
    <location>
        <begin position="24"/>
        <end position="347"/>
    </location>
</feature>
<dbReference type="InterPro" id="IPR013320">
    <property type="entry name" value="ConA-like_dom_sf"/>
</dbReference>
<dbReference type="InterPro" id="IPR050780">
    <property type="entry name" value="Mucin_vWF_Thrombospondin_sf"/>
</dbReference>
<dbReference type="AlphaFoldDB" id="A0AA47MBK3"/>
<keyword evidence="7" id="KW-1185">Reference proteome</keyword>
<dbReference type="GO" id="GO:0031012">
    <property type="term" value="C:extracellular matrix"/>
    <property type="evidence" value="ECO:0007669"/>
    <property type="project" value="TreeGrafter"/>
</dbReference>
<accession>A0AA47MBK3</accession>
<dbReference type="Proteomes" id="UP001174136">
    <property type="component" value="Unassembled WGS sequence"/>
</dbReference>
<keyword evidence="1" id="KW-1015">Disulfide bond</keyword>
<name>A0AA47MBK3_MERPO</name>
<dbReference type="Gene3D" id="2.60.120.200">
    <property type="match status" value="1"/>
</dbReference>
<keyword evidence="3" id="KW-0732">Signal</keyword>
<proteinExistence type="predicted"/>
<organism evidence="6 7">
    <name type="scientific">Merluccius polli</name>
    <name type="common">Benguela hake</name>
    <name type="synonym">Merluccius cadenati</name>
    <dbReference type="NCBI Taxonomy" id="89951"/>
    <lineage>
        <taxon>Eukaryota</taxon>
        <taxon>Metazoa</taxon>
        <taxon>Chordata</taxon>
        <taxon>Craniata</taxon>
        <taxon>Vertebrata</taxon>
        <taxon>Euteleostomi</taxon>
        <taxon>Actinopterygii</taxon>
        <taxon>Neopterygii</taxon>
        <taxon>Teleostei</taxon>
        <taxon>Neoteleostei</taxon>
        <taxon>Acanthomorphata</taxon>
        <taxon>Zeiogadaria</taxon>
        <taxon>Gadariae</taxon>
        <taxon>Gadiformes</taxon>
        <taxon>Gadoidei</taxon>
        <taxon>Merlucciidae</taxon>
        <taxon>Merluccius</taxon>
    </lineage>
</organism>
<evidence type="ECO:0000259" key="5">
    <source>
        <dbReference type="PROSITE" id="PS51233"/>
    </source>
</evidence>